<evidence type="ECO:0000313" key="2">
    <source>
        <dbReference type="Proteomes" id="UP000632659"/>
    </source>
</evidence>
<dbReference type="InterPro" id="IPR010064">
    <property type="entry name" value="HK97-gp10_tail"/>
</dbReference>
<dbReference type="EMBL" id="JACRTL010000012">
    <property type="protein sequence ID" value="MBC8612077.1"/>
    <property type="molecule type" value="Genomic_DNA"/>
</dbReference>
<reference evidence="1" key="1">
    <citation type="submission" date="2020-08" db="EMBL/GenBank/DDBJ databases">
        <title>Genome public.</title>
        <authorList>
            <person name="Liu C."/>
            <person name="Sun Q."/>
        </authorList>
    </citation>
    <scope>NUCLEOTIDE SEQUENCE</scope>
    <source>
        <strain evidence="1">NSJ-15</strain>
    </source>
</reference>
<protein>
    <submittedName>
        <fullName evidence="1">HK97 gp10 family phage protein</fullName>
    </submittedName>
</protein>
<sequence>MARTVKINGLASAIVKELSEYNREVTDGLKDDIRTVSKECAKEIRSNAPKDSGDYAKGWKTKVAFESADDIRIKVYNSKKPQIGHLLEHGHVLKGRNGKVLGTVGAKPHIRPAEQNAEKKLMKKAKVTVRGDNA</sequence>
<evidence type="ECO:0000313" key="1">
    <source>
        <dbReference type="EMBL" id="MBC8612077.1"/>
    </source>
</evidence>
<comment type="caution">
    <text evidence="1">The sequence shown here is derived from an EMBL/GenBank/DDBJ whole genome shotgun (WGS) entry which is preliminary data.</text>
</comment>
<name>A0A8J6PH82_9FIRM</name>
<proteinExistence type="predicted"/>
<dbReference type="Pfam" id="PF04883">
    <property type="entry name" value="HK97-gp10_like"/>
    <property type="match status" value="1"/>
</dbReference>
<dbReference type="AlphaFoldDB" id="A0A8J6PH82"/>
<dbReference type="RefSeq" id="WP_187536899.1">
    <property type="nucleotide sequence ID" value="NZ_JACRTL010000012.1"/>
</dbReference>
<keyword evidence="2" id="KW-1185">Reference proteome</keyword>
<dbReference type="Proteomes" id="UP000632659">
    <property type="component" value="Unassembled WGS sequence"/>
</dbReference>
<accession>A0A8J6PH82</accession>
<organism evidence="1 2">
    <name type="scientific">Massiliimalia timonensis</name>
    <dbReference type="NCBI Taxonomy" id="1987501"/>
    <lineage>
        <taxon>Bacteria</taxon>
        <taxon>Bacillati</taxon>
        <taxon>Bacillota</taxon>
        <taxon>Clostridia</taxon>
        <taxon>Eubacteriales</taxon>
        <taxon>Oscillospiraceae</taxon>
        <taxon>Massiliimalia</taxon>
    </lineage>
</organism>
<gene>
    <name evidence="1" type="ORF">H8702_13345</name>
</gene>